<reference evidence="3" key="1">
    <citation type="journal article" date="2020" name="Stud. Mycol.">
        <title>101 Dothideomycetes genomes: a test case for predicting lifestyles and emergence of pathogens.</title>
        <authorList>
            <person name="Haridas S."/>
            <person name="Albert R."/>
            <person name="Binder M."/>
            <person name="Bloem J."/>
            <person name="Labutti K."/>
            <person name="Salamov A."/>
            <person name="Andreopoulos B."/>
            <person name="Baker S."/>
            <person name="Barry K."/>
            <person name="Bills G."/>
            <person name="Bluhm B."/>
            <person name="Cannon C."/>
            <person name="Castanera R."/>
            <person name="Culley D."/>
            <person name="Daum C."/>
            <person name="Ezra D."/>
            <person name="Gonzalez J."/>
            <person name="Henrissat B."/>
            <person name="Kuo A."/>
            <person name="Liang C."/>
            <person name="Lipzen A."/>
            <person name="Lutzoni F."/>
            <person name="Magnuson J."/>
            <person name="Mondo S."/>
            <person name="Nolan M."/>
            <person name="Ohm R."/>
            <person name="Pangilinan J."/>
            <person name="Park H.-J."/>
            <person name="Ramirez L."/>
            <person name="Alfaro M."/>
            <person name="Sun H."/>
            <person name="Tritt A."/>
            <person name="Yoshinaga Y."/>
            <person name="Zwiers L.-H."/>
            <person name="Turgeon B."/>
            <person name="Goodwin S."/>
            <person name="Spatafora J."/>
            <person name="Crous P."/>
            <person name="Grigoriev I."/>
        </authorList>
    </citation>
    <scope>NUCLEOTIDE SEQUENCE</scope>
    <source>
        <strain evidence="3">CBS 175.79</strain>
    </source>
</reference>
<proteinExistence type="predicted"/>
<feature type="region of interest" description="Disordered" evidence="1">
    <location>
        <begin position="191"/>
        <end position="231"/>
    </location>
</feature>
<dbReference type="EMBL" id="ML978075">
    <property type="protein sequence ID" value="KAF2010985.1"/>
    <property type="molecule type" value="Genomic_DNA"/>
</dbReference>
<evidence type="ECO:0000256" key="2">
    <source>
        <dbReference type="SAM" id="SignalP"/>
    </source>
</evidence>
<evidence type="ECO:0000313" key="3">
    <source>
        <dbReference type="EMBL" id="KAF2010985.1"/>
    </source>
</evidence>
<dbReference type="GeneID" id="54291732"/>
<feature type="signal peptide" evidence="2">
    <location>
        <begin position="1"/>
        <end position="21"/>
    </location>
</feature>
<gene>
    <name evidence="3" type="ORF">BU24DRAFT_50425</name>
</gene>
<dbReference type="OrthoDB" id="3776815at2759"/>
<evidence type="ECO:0000256" key="1">
    <source>
        <dbReference type="SAM" id="MobiDB-lite"/>
    </source>
</evidence>
<dbReference type="AlphaFoldDB" id="A0A6A5XCZ5"/>
<protein>
    <submittedName>
        <fullName evidence="3">Uncharacterized protein</fullName>
    </submittedName>
</protein>
<evidence type="ECO:0000313" key="4">
    <source>
        <dbReference type="Proteomes" id="UP000799778"/>
    </source>
</evidence>
<feature type="chain" id="PRO_5025493871" evidence="2">
    <location>
        <begin position="22"/>
        <end position="257"/>
    </location>
</feature>
<organism evidence="3 4">
    <name type="scientific">Aaosphaeria arxii CBS 175.79</name>
    <dbReference type="NCBI Taxonomy" id="1450172"/>
    <lineage>
        <taxon>Eukaryota</taxon>
        <taxon>Fungi</taxon>
        <taxon>Dikarya</taxon>
        <taxon>Ascomycota</taxon>
        <taxon>Pezizomycotina</taxon>
        <taxon>Dothideomycetes</taxon>
        <taxon>Pleosporomycetidae</taxon>
        <taxon>Pleosporales</taxon>
        <taxon>Pleosporales incertae sedis</taxon>
        <taxon>Aaosphaeria</taxon>
    </lineage>
</organism>
<name>A0A6A5XCZ5_9PLEO</name>
<sequence>MIAITSIILLSALSNTNTAFAKLTTSIWMPNGMDDDSVTFRGSVIGANKEAVTLALAYNEPYNASEPMATVTVAPTFWATQTTLTDPETSGDYTYSAQCSKAPRARAGASCSYSFAGVLAHAMACADFTQQAEWTTDSYTLPAWCTEGTELPASLARDVFTLAQSEIGTYEVIITAGEEKLSAVATTGASVTPSSAQSTGSNTTPTGTGSSTAASAAQSGSSGTGTATTSETGAAVPLRTMAPALAGFGAALAMFVV</sequence>
<dbReference type="Proteomes" id="UP000799778">
    <property type="component" value="Unassembled WGS sequence"/>
</dbReference>
<feature type="compositionally biased region" description="Low complexity" evidence="1">
    <location>
        <begin position="198"/>
        <end position="231"/>
    </location>
</feature>
<keyword evidence="4" id="KW-1185">Reference proteome</keyword>
<keyword evidence="2" id="KW-0732">Signal</keyword>
<accession>A0A6A5XCZ5</accession>
<dbReference type="RefSeq" id="XP_033379324.1">
    <property type="nucleotide sequence ID" value="XM_033534335.1"/>
</dbReference>